<sequence length="259" mass="28532">MSNNSIGLFDSGVGGLSVLREIRKSLPKESFIFFADQSHNPYGAKSEKQLQDLSYRITKFLLGHNIKLLVIACNTATCYAIDYLRSKFKTPIVGVVPAIRPAVTGTKKGKIAVMCTPATAKSSYLTSLISDYATFTSVLRLGCKNLEESIEYLEGGKITKLLDIYTDKIKKFGADVVVLGCTHFPLVRDDIEKGVGPHIKIIDSGKAVARRVKFLLAAEDDFSTKKLQDQYFTTGDPQKFSEVASALLKHKVVARKVFI</sequence>
<dbReference type="Gene3D" id="3.40.50.1860">
    <property type="match status" value="2"/>
</dbReference>
<dbReference type="InterPro" id="IPR015942">
    <property type="entry name" value="Asp/Glu/hydantoin_racemase"/>
</dbReference>
<dbReference type="PANTHER" id="PTHR21198">
    <property type="entry name" value="GLUTAMATE RACEMASE"/>
    <property type="match status" value="1"/>
</dbReference>
<gene>
    <name evidence="7" type="primary">murI</name>
    <name evidence="8" type="ORF">A3B54_05380</name>
</gene>
<keyword evidence="6 7" id="KW-0961">Cell wall biogenesis/degradation</keyword>
<comment type="catalytic activity">
    <reaction evidence="1 7">
        <text>L-glutamate = D-glutamate</text>
        <dbReference type="Rhea" id="RHEA:12813"/>
        <dbReference type="ChEBI" id="CHEBI:29985"/>
        <dbReference type="ChEBI" id="CHEBI:29986"/>
        <dbReference type="EC" id="5.1.1.3"/>
    </reaction>
</comment>
<evidence type="ECO:0000313" key="8">
    <source>
        <dbReference type="EMBL" id="OGD98585.1"/>
    </source>
</evidence>
<evidence type="ECO:0000256" key="5">
    <source>
        <dbReference type="ARBA" id="ARBA00023235"/>
    </source>
</evidence>
<dbReference type="Proteomes" id="UP000177039">
    <property type="component" value="Unassembled WGS sequence"/>
</dbReference>
<evidence type="ECO:0000256" key="3">
    <source>
        <dbReference type="ARBA" id="ARBA00022960"/>
    </source>
</evidence>
<comment type="similarity">
    <text evidence="7">Belongs to the aspartate/glutamate racemases family.</text>
</comment>
<evidence type="ECO:0000256" key="4">
    <source>
        <dbReference type="ARBA" id="ARBA00022984"/>
    </source>
</evidence>
<evidence type="ECO:0000313" key="9">
    <source>
        <dbReference type="Proteomes" id="UP000177039"/>
    </source>
</evidence>
<protein>
    <recommendedName>
        <fullName evidence="2 7">Glutamate racemase</fullName>
        <ecNumber evidence="2 7">5.1.1.3</ecNumber>
    </recommendedName>
</protein>
<evidence type="ECO:0000256" key="2">
    <source>
        <dbReference type="ARBA" id="ARBA00013090"/>
    </source>
</evidence>
<feature type="binding site" evidence="7">
    <location>
        <begin position="182"/>
        <end position="183"/>
    </location>
    <ligand>
        <name>substrate</name>
    </ligand>
</feature>
<dbReference type="GO" id="GO:0071555">
    <property type="term" value="P:cell wall organization"/>
    <property type="evidence" value="ECO:0007669"/>
    <property type="project" value="UniProtKB-KW"/>
</dbReference>
<dbReference type="Pfam" id="PF01177">
    <property type="entry name" value="Asp_Glu_race"/>
    <property type="match status" value="1"/>
</dbReference>
<keyword evidence="5 7" id="KW-0413">Isomerase</keyword>
<comment type="function">
    <text evidence="7">Provides the (R)-glutamate required for cell wall biosynthesis.</text>
</comment>
<comment type="caution">
    <text evidence="8">The sequence shown here is derived from an EMBL/GenBank/DDBJ whole genome shotgun (WGS) entry which is preliminary data.</text>
</comment>
<dbReference type="InterPro" id="IPR004391">
    <property type="entry name" value="Glu_race"/>
</dbReference>
<proteinExistence type="inferred from homology"/>
<dbReference type="SUPFAM" id="SSF53681">
    <property type="entry name" value="Aspartate/glutamate racemase"/>
    <property type="match status" value="2"/>
</dbReference>
<dbReference type="InterPro" id="IPR033134">
    <property type="entry name" value="Asp/Glu_racemase_AS_2"/>
</dbReference>
<dbReference type="EMBL" id="MFBT01000034">
    <property type="protein sequence ID" value="OGD98585.1"/>
    <property type="molecule type" value="Genomic_DNA"/>
</dbReference>
<feature type="binding site" evidence="7">
    <location>
        <begin position="10"/>
        <end position="11"/>
    </location>
    <ligand>
        <name>substrate</name>
    </ligand>
</feature>
<dbReference type="GO" id="GO:0009252">
    <property type="term" value="P:peptidoglycan biosynthetic process"/>
    <property type="evidence" value="ECO:0007669"/>
    <property type="project" value="UniProtKB-UniRule"/>
</dbReference>
<feature type="active site" description="Proton donor/acceptor" evidence="7">
    <location>
        <position position="73"/>
    </location>
</feature>
<feature type="binding site" evidence="7">
    <location>
        <begin position="74"/>
        <end position="75"/>
    </location>
    <ligand>
        <name>substrate</name>
    </ligand>
</feature>
<dbReference type="UniPathway" id="UPA00219"/>
<comment type="pathway">
    <text evidence="7">Cell wall biogenesis; peptidoglycan biosynthesis.</text>
</comment>
<dbReference type="InterPro" id="IPR001920">
    <property type="entry name" value="Asp/Glu_race"/>
</dbReference>
<evidence type="ECO:0000256" key="6">
    <source>
        <dbReference type="ARBA" id="ARBA00023316"/>
    </source>
</evidence>
<reference evidence="8 9" key="1">
    <citation type="journal article" date="2016" name="Nat. Commun.">
        <title>Thousands of microbial genomes shed light on interconnected biogeochemical processes in an aquifer system.</title>
        <authorList>
            <person name="Anantharaman K."/>
            <person name="Brown C.T."/>
            <person name="Hug L.A."/>
            <person name="Sharon I."/>
            <person name="Castelle C.J."/>
            <person name="Probst A.J."/>
            <person name="Thomas B.C."/>
            <person name="Singh A."/>
            <person name="Wilkins M.J."/>
            <person name="Karaoz U."/>
            <person name="Brodie E.L."/>
            <person name="Williams K.H."/>
            <person name="Hubbard S.S."/>
            <person name="Banfield J.F."/>
        </authorList>
    </citation>
    <scope>NUCLEOTIDE SEQUENCE [LARGE SCALE GENOMIC DNA]</scope>
</reference>
<accession>A0A1F5H3F8</accession>
<keyword evidence="4 7" id="KW-0573">Peptidoglycan synthesis</keyword>
<organism evidence="8 9">
    <name type="scientific">Candidatus Curtissbacteria bacterium RIFCSPLOWO2_01_FULL_42_50</name>
    <dbReference type="NCBI Taxonomy" id="1797730"/>
    <lineage>
        <taxon>Bacteria</taxon>
        <taxon>Candidatus Curtissiibacteriota</taxon>
    </lineage>
</organism>
<dbReference type="PROSITE" id="PS00924">
    <property type="entry name" value="ASP_GLU_RACEMASE_2"/>
    <property type="match status" value="1"/>
</dbReference>
<feature type="binding site" evidence="7">
    <location>
        <begin position="42"/>
        <end position="43"/>
    </location>
    <ligand>
        <name>substrate</name>
    </ligand>
</feature>
<evidence type="ECO:0000256" key="1">
    <source>
        <dbReference type="ARBA" id="ARBA00001602"/>
    </source>
</evidence>
<name>A0A1F5H3F8_9BACT</name>
<dbReference type="EC" id="5.1.1.3" evidence="2 7"/>
<dbReference type="PANTHER" id="PTHR21198:SF2">
    <property type="entry name" value="GLUTAMATE RACEMASE"/>
    <property type="match status" value="1"/>
</dbReference>
<dbReference type="GO" id="GO:0008881">
    <property type="term" value="F:glutamate racemase activity"/>
    <property type="evidence" value="ECO:0007669"/>
    <property type="project" value="UniProtKB-UniRule"/>
</dbReference>
<dbReference type="NCBIfam" id="TIGR00067">
    <property type="entry name" value="glut_race"/>
    <property type="match status" value="1"/>
</dbReference>
<dbReference type="AlphaFoldDB" id="A0A1F5H3F8"/>
<dbReference type="GO" id="GO:0008360">
    <property type="term" value="P:regulation of cell shape"/>
    <property type="evidence" value="ECO:0007669"/>
    <property type="project" value="UniProtKB-KW"/>
</dbReference>
<dbReference type="HAMAP" id="MF_00258">
    <property type="entry name" value="Glu_racemase"/>
    <property type="match status" value="1"/>
</dbReference>
<evidence type="ECO:0000256" key="7">
    <source>
        <dbReference type="HAMAP-Rule" id="MF_00258"/>
    </source>
</evidence>
<feature type="active site" description="Proton donor/acceptor" evidence="7">
    <location>
        <position position="181"/>
    </location>
</feature>
<keyword evidence="3 7" id="KW-0133">Cell shape</keyword>